<dbReference type="Gene3D" id="6.10.160.10">
    <property type="match status" value="1"/>
</dbReference>
<dbReference type="SUPFAM" id="SSF74731">
    <property type="entry name" value="Ribosomal protein L20"/>
    <property type="match status" value="1"/>
</dbReference>
<evidence type="ECO:0000256" key="8">
    <source>
        <dbReference type="ARBA" id="ARBA00076245"/>
    </source>
</evidence>
<dbReference type="PROSITE" id="PS00937">
    <property type="entry name" value="RIBOSOMAL_L20"/>
    <property type="match status" value="1"/>
</dbReference>
<dbReference type="NCBIfam" id="TIGR01032">
    <property type="entry name" value="rplT_bact"/>
    <property type="match status" value="1"/>
</dbReference>
<gene>
    <name evidence="10" type="primary">Mrpl20</name>
    <name evidence="10" type="ORF">OS493_018727</name>
</gene>
<dbReference type="GO" id="GO:0005840">
    <property type="term" value="C:ribosome"/>
    <property type="evidence" value="ECO:0007669"/>
    <property type="project" value="UniProtKB-KW"/>
</dbReference>
<name>A0A9X0D4Z2_9CNID</name>
<evidence type="ECO:0000256" key="4">
    <source>
        <dbReference type="ARBA" id="ARBA00022980"/>
    </source>
</evidence>
<dbReference type="PRINTS" id="PR00062">
    <property type="entry name" value="RIBOSOMALL20"/>
</dbReference>
<evidence type="ECO:0000313" key="10">
    <source>
        <dbReference type="EMBL" id="KAJ7385034.1"/>
    </source>
</evidence>
<dbReference type="GO" id="GO:1990904">
    <property type="term" value="C:ribonucleoprotein complex"/>
    <property type="evidence" value="ECO:0007669"/>
    <property type="project" value="UniProtKB-KW"/>
</dbReference>
<dbReference type="Proteomes" id="UP001163046">
    <property type="component" value="Unassembled WGS sequence"/>
</dbReference>
<keyword evidence="5 9" id="KW-0687">Ribonucleoprotein</keyword>
<keyword evidence="11" id="KW-1185">Reference proteome</keyword>
<dbReference type="CDD" id="cd07026">
    <property type="entry name" value="Ribosomal_L20"/>
    <property type="match status" value="1"/>
</dbReference>
<evidence type="ECO:0000256" key="2">
    <source>
        <dbReference type="ARBA" id="ARBA00022730"/>
    </source>
</evidence>
<dbReference type="OrthoDB" id="10251781at2759"/>
<dbReference type="FunFam" id="1.10.1900.20:FF:000001">
    <property type="entry name" value="50S ribosomal protein L20"/>
    <property type="match status" value="1"/>
</dbReference>
<dbReference type="PANTHER" id="PTHR10986">
    <property type="entry name" value="39S RIBOSOMAL PROTEIN L20"/>
    <property type="match status" value="1"/>
</dbReference>
<evidence type="ECO:0000256" key="9">
    <source>
        <dbReference type="RuleBase" id="RU000561"/>
    </source>
</evidence>
<reference evidence="10" key="1">
    <citation type="submission" date="2023-01" db="EMBL/GenBank/DDBJ databases">
        <title>Genome assembly of the deep-sea coral Lophelia pertusa.</title>
        <authorList>
            <person name="Herrera S."/>
            <person name="Cordes E."/>
        </authorList>
    </citation>
    <scope>NUCLEOTIDE SEQUENCE</scope>
    <source>
        <strain evidence="10">USNM1676648</strain>
        <tissue evidence="10">Polyp</tissue>
    </source>
</reference>
<keyword evidence="2" id="KW-0699">rRNA-binding</keyword>
<keyword evidence="4 9" id="KW-0689">Ribosomal protein</keyword>
<protein>
    <recommendedName>
        <fullName evidence="6">Large ribosomal subunit protein bL20c</fullName>
    </recommendedName>
    <alternativeName>
        <fullName evidence="8">39S ribosomal protein L20, mitochondrial</fullName>
    </alternativeName>
    <alternativeName>
        <fullName evidence="7">Large ribosomal subunit protein bL20m</fullName>
    </alternativeName>
</protein>
<keyword evidence="3" id="KW-0694">RNA-binding</keyword>
<comment type="caution">
    <text evidence="10">The sequence shown here is derived from an EMBL/GenBank/DDBJ whole genome shotgun (WGS) entry which is preliminary data.</text>
</comment>
<evidence type="ECO:0000256" key="1">
    <source>
        <dbReference type="ARBA" id="ARBA00007698"/>
    </source>
</evidence>
<dbReference type="Gene3D" id="1.10.1900.20">
    <property type="entry name" value="Ribosomal protein L20"/>
    <property type="match status" value="1"/>
</dbReference>
<dbReference type="EMBL" id="MU825883">
    <property type="protein sequence ID" value="KAJ7385034.1"/>
    <property type="molecule type" value="Genomic_DNA"/>
</dbReference>
<evidence type="ECO:0000256" key="3">
    <source>
        <dbReference type="ARBA" id="ARBA00022884"/>
    </source>
</evidence>
<evidence type="ECO:0000256" key="7">
    <source>
        <dbReference type="ARBA" id="ARBA00072767"/>
    </source>
</evidence>
<dbReference type="Pfam" id="PF00453">
    <property type="entry name" value="Ribosomal_L20"/>
    <property type="match status" value="1"/>
</dbReference>
<dbReference type="InterPro" id="IPR005813">
    <property type="entry name" value="Ribosomal_bL20"/>
</dbReference>
<organism evidence="10 11">
    <name type="scientific">Desmophyllum pertusum</name>
    <dbReference type="NCBI Taxonomy" id="174260"/>
    <lineage>
        <taxon>Eukaryota</taxon>
        <taxon>Metazoa</taxon>
        <taxon>Cnidaria</taxon>
        <taxon>Anthozoa</taxon>
        <taxon>Hexacorallia</taxon>
        <taxon>Scleractinia</taxon>
        <taxon>Caryophylliina</taxon>
        <taxon>Caryophylliidae</taxon>
        <taxon>Desmophyllum</taxon>
    </lineage>
</organism>
<evidence type="ECO:0000313" key="11">
    <source>
        <dbReference type="Proteomes" id="UP001163046"/>
    </source>
</evidence>
<dbReference type="InterPro" id="IPR035566">
    <property type="entry name" value="Ribosomal_protein_bL20_C"/>
</dbReference>
<proteinExistence type="inferred from homology"/>
<dbReference type="GO" id="GO:0003735">
    <property type="term" value="F:structural constituent of ribosome"/>
    <property type="evidence" value="ECO:0007669"/>
    <property type="project" value="InterPro"/>
</dbReference>
<dbReference type="AlphaFoldDB" id="A0A9X0D4Z2"/>
<comment type="similarity">
    <text evidence="1 9">Belongs to the bacterial ribosomal protein bL20 family.</text>
</comment>
<evidence type="ECO:0000256" key="5">
    <source>
        <dbReference type="ARBA" id="ARBA00023274"/>
    </source>
</evidence>
<dbReference type="GO" id="GO:0019843">
    <property type="term" value="F:rRNA binding"/>
    <property type="evidence" value="ECO:0007669"/>
    <property type="project" value="UniProtKB-KW"/>
</dbReference>
<evidence type="ECO:0000256" key="6">
    <source>
        <dbReference type="ARBA" id="ARBA00035295"/>
    </source>
</evidence>
<dbReference type="InterPro" id="IPR049946">
    <property type="entry name" value="RIBOSOMAL_L20_CS"/>
</dbReference>
<accession>A0A9X0D4Z2</accession>
<sequence>MVRHEAFFARLWKQDRLLHDPVACGQRNIFAELIKRRDERNKHRAGMVRAPPPNRALKRAKILALAKGFCGRSKNCYSIAIRRVHKALQYQYIGRRLKKREMRQLWINRINIATREHNVNYSTFITKMVQCNIQLNRKMLSELAIHEPRSFKALAELSKSRLKDGLLAAL</sequence>
<dbReference type="HAMAP" id="MF_00382">
    <property type="entry name" value="Ribosomal_bL20"/>
    <property type="match status" value="1"/>
</dbReference>
<dbReference type="GO" id="GO:0006412">
    <property type="term" value="P:translation"/>
    <property type="evidence" value="ECO:0007669"/>
    <property type="project" value="InterPro"/>
</dbReference>